<dbReference type="InterPro" id="IPR014718">
    <property type="entry name" value="GH-type_carb-bd"/>
</dbReference>
<evidence type="ECO:0000313" key="3">
    <source>
        <dbReference type="Proteomes" id="UP001596915"/>
    </source>
</evidence>
<accession>A0ABW2X6E2</accession>
<comment type="caution">
    <text evidence="2">The sequence shown here is derived from an EMBL/GenBank/DDBJ whole genome shotgun (WGS) entry which is preliminary data.</text>
</comment>
<evidence type="ECO:0000256" key="1">
    <source>
        <dbReference type="SAM" id="MobiDB-lite"/>
    </source>
</evidence>
<dbReference type="EMBL" id="JBHTGL010000008">
    <property type="protein sequence ID" value="MFD0629244.1"/>
    <property type="molecule type" value="Genomic_DNA"/>
</dbReference>
<name>A0ABW2X6E2_9ACTN</name>
<dbReference type="Proteomes" id="UP001596915">
    <property type="component" value="Unassembled WGS sequence"/>
</dbReference>
<keyword evidence="3" id="KW-1185">Reference proteome</keyword>
<dbReference type="SUPFAM" id="SSF74650">
    <property type="entry name" value="Galactose mutarotase-like"/>
    <property type="match status" value="1"/>
</dbReference>
<feature type="compositionally biased region" description="Basic and acidic residues" evidence="1">
    <location>
        <begin position="271"/>
        <end position="292"/>
    </location>
</feature>
<evidence type="ECO:0000313" key="2">
    <source>
        <dbReference type="EMBL" id="MFD0629244.1"/>
    </source>
</evidence>
<dbReference type="Gene3D" id="2.70.98.10">
    <property type="match status" value="1"/>
</dbReference>
<feature type="region of interest" description="Disordered" evidence="1">
    <location>
        <begin position="253"/>
        <end position="292"/>
    </location>
</feature>
<protein>
    <recommendedName>
        <fullName evidence="4">Galactose mutarotase</fullName>
    </recommendedName>
</protein>
<gene>
    <name evidence="2" type="ORF">ACFQ2K_48155</name>
</gene>
<organism evidence="2 3">
    <name type="scientific">Streptomyces sanglieri</name>
    <dbReference type="NCBI Taxonomy" id="193460"/>
    <lineage>
        <taxon>Bacteria</taxon>
        <taxon>Bacillati</taxon>
        <taxon>Actinomycetota</taxon>
        <taxon>Actinomycetes</taxon>
        <taxon>Kitasatosporales</taxon>
        <taxon>Streptomycetaceae</taxon>
        <taxon>Streptomyces</taxon>
    </lineage>
</organism>
<sequence>MPTVSIETDPACGGRWTSLRAAGREWLWHRDEPRRSGAIPGDAFADAGGLEECVPTVRGTPDHGDAWARPWQWADGTESVDCPDFRLSRRIRNDGGRAVADYRLTAEPGYRFLWAAHALFDLSEEAHIGIRDGTPTRFYPDSGARWTPCSWPSQPGRTEGLDRFGPDDGTAVGAIVDTPQVYVRDGAATLRMAVEAEGQPVSVALWRNLGGFPEQEPYRSVGVEPMLGRVFDLAAARDGDAACVPRSGEVRWRLTPAAQAPEPWTQPAPRTEPKSDTSPEDTDRKETHTWIC</sequence>
<evidence type="ECO:0008006" key="4">
    <source>
        <dbReference type="Google" id="ProtNLM"/>
    </source>
</evidence>
<proteinExistence type="predicted"/>
<reference evidence="3" key="1">
    <citation type="journal article" date="2019" name="Int. J. Syst. Evol. Microbiol.">
        <title>The Global Catalogue of Microorganisms (GCM) 10K type strain sequencing project: providing services to taxonomists for standard genome sequencing and annotation.</title>
        <authorList>
            <consortium name="The Broad Institute Genomics Platform"/>
            <consortium name="The Broad Institute Genome Sequencing Center for Infectious Disease"/>
            <person name="Wu L."/>
            <person name="Ma J."/>
        </authorList>
    </citation>
    <scope>NUCLEOTIDE SEQUENCE [LARGE SCALE GENOMIC DNA]</scope>
    <source>
        <strain evidence="3">JCM 12607</strain>
    </source>
</reference>
<dbReference type="InterPro" id="IPR011013">
    <property type="entry name" value="Gal_mutarotase_sf_dom"/>
</dbReference>